<feature type="signal peptide" evidence="1">
    <location>
        <begin position="1"/>
        <end position="19"/>
    </location>
</feature>
<keyword evidence="3" id="KW-1185">Reference proteome</keyword>
<proteinExistence type="predicted"/>
<keyword evidence="1" id="KW-0732">Signal</keyword>
<evidence type="ECO:0000313" key="2">
    <source>
        <dbReference type="EMBL" id="QRC94496.1"/>
    </source>
</evidence>
<gene>
    <name evidence="2" type="ORF">JI435_405910</name>
</gene>
<accession>A0A7U2EWP0</accession>
<dbReference type="EMBL" id="CP069026">
    <property type="protein sequence ID" value="QRC94496.1"/>
    <property type="molecule type" value="Genomic_DNA"/>
</dbReference>
<reference evidence="3" key="1">
    <citation type="journal article" date="2021" name="BMC Genomics">
        <title>Chromosome-level genome assembly and manually-curated proteome of model necrotroph Parastagonospora nodorum Sn15 reveals a genome-wide trove of candidate effector homologs, and redundancy of virulence-related functions within an accessory chromosome.</title>
        <authorList>
            <person name="Bertazzoni S."/>
            <person name="Jones D.A.B."/>
            <person name="Phan H.T."/>
            <person name="Tan K.-C."/>
            <person name="Hane J.K."/>
        </authorList>
    </citation>
    <scope>NUCLEOTIDE SEQUENCE [LARGE SCALE GENOMIC DNA]</scope>
    <source>
        <strain evidence="3">SN15 / ATCC MYA-4574 / FGSC 10173)</strain>
    </source>
</reference>
<evidence type="ECO:0000256" key="1">
    <source>
        <dbReference type="SAM" id="SignalP"/>
    </source>
</evidence>
<feature type="chain" id="PRO_5030980393" evidence="1">
    <location>
        <begin position="20"/>
        <end position="80"/>
    </location>
</feature>
<name>A0A7U2EWP0_PHANO</name>
<dbReference type="AlphaFoldDB" id="A0A7U2EWP0"/>
<evidence type="ECO:0000313" key="3">
    <source>
        <dbReference type="Proteomes" id="UP000663193"/>
    </source>
</evidence>
<dbReference type="Proteomes" id="UP000663193">
    <property type="component" value="Chromosome 4"/>
</dbReference>
<protein>
    <submittedName>
        <fullName evidence="2">Uncharacterized protein</fullName>
    </submittedName>
</protein>
<dbReference type="VEuPathDB" id="FungiDB:JI435_405910"/>
<organism evidence="2 3">
    <name type="scientific">Phaeosphaeria nodorum (strain SN15 / ATCC MYA-4574 / FGSC 10173)</name>
    <name type="common">Glume blotch fungus</name>
    <name type="synonym">Parastagonospora nodorum</name>
    <dbReference type="NCBI Taxonomy" id="321614"/>
    <lineage>
        <taxon>Eukaryota</taxon>
        <taxon>Fungi</taxon>
        <taxon>Dikarya</taxon>
        <taxon>Ascomycota</taxon>
        <taxon>Pezizomycotina</taxon>
        <taxon>Dothideomycetes</taxon>
        <taxon>Pleosporomycetidae</taxon>
        <taxon>Pleosporales</taxon>
        <taxon>Pleosporineae</taxon>
        <taxon>Phaeosphaeriaceae</taxon>
        <taxon>Parastagonospora</taxon>
    </lineage>
</organism>
<sequence>MVAHATALLALILRGPGRSVSTAFSPALRQCGKALHPVVEAAAMMVAMLAAISFSKSAGADACVVASDRDEEQGGARVSC</sequence>